<sequence>MNQQEAHALYRLAQTDDFAVFREMLGQLEESSRQVLMVNEHELELRRQQGECRRHRRILGLLEEAGRMVREG</sequence>
<evidence type="ECO:0008006" key="3">
    <source>
        <dbReference type="Google" id="ProtNLM"/>
    </source>
</evidence>
<gene>
    <name evidence="1" type="ORF">VSS37_03750</name>
</gene>
<keyword evidence="2" id="KW-1185">Reference proteome</keyword>
<proteinExistence type="predicted"/>
<dbReference type="Proteomes" id="UP001308005">
    <property type="component" value="Unassembled WGS sequence"/>
</dbReference>
<dbReference type="RefSeq" id="WP_324693318.1">
    <property type="nucleotide sequence ID" value="NZ_JAYMYJ010000030.1"/>
</dbReference>
<evidence type="ECO:0000313" key="1">
    <source>
        <dbReference type="EMBL" id="MEB4590085.1"/>
    </source>
</evidence>
<organism evidence="1 2">
    <name type="scientific">Candidatus Thiothrix phosphatis</name>
    <dbReference type="NCBI Taxonomy" id="3112415"/>
    <lineage>
        <taxon>Bacteria</taxon>
        <taxon>Pseudomonadati</taxon>
        <taxon>Pseudomonadota</taxon>
        <taxon>Gammaproteobacteria</taxon>
        <taxon>Thiotrichales</taxon>
        <taxon>Thiotrichaceae</taxon>
        <taxon>Thiothrix</taxon>
    </lineage>
</organism>
<dbReference type="EMBL" id="JAYMYJ010000030">
    <property type="protein sequence ID" value="MEB4590085.1"/>
    <property type="molecule type" value="Genomic_DNA"/>
</dbReference>
<evidence type="ECO:0000313" key="2">
    <source>
        <dbReference type="Proteomes" id="UP001308005"/>
    </source>
</evidence>
<reference evidence="1 2" key="2">
    <citation type="submission" date="2024-01" db="EMBL/GenBank/DDBJ databases">
        <authorList>
            <person name="Xie X."/>
        </authorList>
    </citation>
    <scope>NUCLEOTIDE SEQUENCE [LARGE SCALE GENOMIC DNA]</scope>
    <source>
        <strain evidence="1">SCUT-1</strain>
    </source>
</reference>
<reference evidence="2" key="1">
    <citation type="submission" date="2023-07" db="EMBL/GenBank/DDBJ databases">
        <title>The carbon used by Thiothrix.</title>
        <authorList>
            <person name="Chen L."/>
        </authorList>
    </citation>
    <scope>NUCLEOTIDE SEQUENCE [LARGE SCALE GENOMIC DNA]</scope>
</reference>
<accession>A0ABU6CTE0</accession>
<name>A0ABU6CTE0_9GAMM</name>
<comment type="caution">
    <text evidence="1">The sequence shown here is derived from an EMBL/GenBank/DDBJ whole genome shotgun (WGS) entry which is preliminary data.</text>
</comment>
<protein>
    <recommendedName>
        <fullName evidence="3">DUF2383 domain-containing protein</fullName>
    </recommendedName>
</protein>